<evidence type="ECO:0008006" key="6">
    <source>
        <dbReference type="Google" id="ProtNLM"/>
    </source>
</evidence>
<dbReference type="OrthoDB" id="69928at2759"/>
<dbReference type="AlphaFoldDB" id="A0A9W9ATJ5"/>
<dbReference type="InterPro" id="IPR045153">
    <property type="entry name" value="Est1/Ebs1-like"/>
</dbReference>
<name>A0A9W9ATJ5_9AGAR</name>
<evidence type="ECO:0000313" key="5">
    <source>
        <dbReference type="Proteomes" id="UP001150266"/>
    </source>
</evidence>
<accession>A0A9W9ATJ5</accession>
<keyword evidence="5" id="KW-1185">Reference proteome</keyword>
<feature type="domain" description="DNA/RNA-binding" evidence="2">
    <location>
        <begin position="179"/>
        <end position="492"/>
    </location>
</feature>
<evidence type="ECO:0000313" key="4">
    <source>
        <dbReference type="EMBL" id="KAJ4489982.1"/>
    </source>
</evidence>
<feature type="compositionally biased region" description="Low complexity" evidence="1">
    <location>
        <begin position="105"/>
        <end position="115"/>
    </location>
</feature>
<feature type="region of interest" description="Disordered" evidence="1">
    <location>
        <begin position="94"/>
        <end position="117"/>
    </location>
</feature>
<organism evidence="4 5">
    <name type="scientific">Lentinula aciculospora</name>
    <dbReference type="NCBI Taxonomy" id="153920"/>
    <lineage>
        <taxon>Eukaryota</taxon>
        <taxon>Fungi</taxon>
        <taxon>Dikarya</taxon>
        <taxon>Basidiomycota</taxon>
        <taxon>Agaricomycotina</taxon>
        <taxon>Agaricomycetes</taxon>
        <taxon>Agaricomycetidae</taxon>
        <taxon>Agaricales</taxon>
        <taxon>Marasmiineae</taxon>
        <taxon>Omphalotaceae</taxon>
        <taxon>Lentinula</taxon>
    </lineage>
</organism>
<feature type="region of interest" description="Disordered" evidence="1">
    <location>
        <begin position="645"/>
        <end position="685"/>
    </location>
</feature>
<evidence type="ECO:0000256" key="1">
    <source>
        <dbReference type="SAM" id="MobiDB-lite"/>
    </source>
</evidence>
<dbReference type="Pfam" id="PF10373">
    <property type="entry name" value="EST1_DNA_bind"/>
    <property type="match status" value="1"/>
</dbReference>
<feature type="domain" description="Telomerase activating protein Est1-like N-terminal" evidence="3">
    <location>
        <begin position="2"/>
        <end position="143"/>
    </location>
</feature>
<gene>
    <name evidence="4" type="ORF">J3R30DRAFT_16013</name>
</gene>
<evidence type="ECO:0000259" key="3">
    <source>
        <dbReference type="Pfam" id="PF10374"/>
    </source>
</evidence>
<comment type="caution">
    <text evidence="4">The sequence shown here is derived from an EMBL/GenBank/DDBJ whole genome shotgun (WGS) entry which is preliminary data.</text>
</comment>
<sequence length="880" mass="98832">MQTSYIFISEYKQRLTRIDRATQRPPQGQPSNKQSLHGPVEYRKLLQRFRQFLAEEDKFWTQFVVRYHRSFELTEAHDALVTLGILSETTNAADESNGRNHFQFPNSSSSPPTTSTDRECRLTILSKALVCLGDIARYREQYNEAGGRPKIGPDDGTRKRSKRGGSIVDIPRPRNFEKARTCYEQAKILTPHDGNPSHQLAIIASYQKDSFTSLVHYYRSLCVKHPYETASENMLGLLSRALEQQKVARSDLPSDLAQVPKVRIEEFKRTVVVLHAMWWLGDASSNSVMIKEANNISKKFYLLVSERHLPEDFITQLVILAQGALWRVRMHQDSSTTSNKRLKLRSDSSFSPVIEAHIFTHLLSLYRALFEVGIDGLQELSLVNSDLGTRLIVEFRRTLPALRIAGKWLRSNYKYVMSDPEAQGIPDSEAKARDISPGIISPSSVKTIQFWEKFAEFLRALSRAFPVEQLPQLSFALSEDIDTRGFRPLKEYADLEMNAGFSDANVPHKESELHPNEVQLMRIEDILRDARALVEMENSPLAIYGNRFVLKGVESQVQPIPSERSLIPSLLTRGTDIDLEDDTMTDLTSGTDEILRDALRHLNTKGEDDDDDDEQIVYDPRPSGTSLDPLPKLVTDLHLVPPDPAVTSISPITPPPLSTNPLTSSKHRSTLSSPPSNQHKSPHVDKTTAEDLFKGFMNTSRSSAARTSNQSVPRSPFMFDGPGNNIWSTFKDEHAQPLHYPAGAMVHSFTPQTRQHNLSASQDISSQKSMWTHSGLQNSLPDTLPSSTFAAHLTYPVLVDPGLQHVASTSLDEHPFPSALPRNFSAEHGTVPTSYLRSEPPALNPAQNLYPHMRHLSFHDSTSYSSQAMPPMSSIWGTNG</sequence>
<dbReference type="InterPro" id="IPR018834">
    <property type="entry name" value="DNA/RNA-bd_Est1-type"/>
</dbReference>
<dbReference type="InterPro" id="IPR011990">
    <property type="entry name" value="TPR-like_helical_dom_sf"/>
</dbReference>
<dbReference type="Gene3D" id="1.25.40.10">
    <property type="entry name" value="Tetratricopeptide repeat domain"/>
    <property type="match status" value="1"/>
</dbReference>
<feature type="compositionally biased region" description="Polar residues" evidence="1">
    <location>
        <begin position="670"/>
        <end position="679"/>
    </location>
</feature>
<feature type="compositionally biased region" description="Polar residues" evidence="1">
    <location>
        <begin position="24"/>
        <end position="35"/>
    </location>
</feature>
<protein>
    <recommendedName>
        <fullName evidence="6">Protein SMG7</fullName>
    </recommendedName>
</protein>
<feature type="region of interest" description="Disordered" evidence="1">
    <location>
        <begin position="145"/>
        <end position="170"/>
    </location>
</feature>
<dbReference type="SUPFAM" id="SSF48452">
    <property type="entry name" value="TPR-like"/>
    <property type="match status" value="1"/>
</dbReference>
<dbReference type="Proteomes" id="UP001150266">
    <property type="component" value="Unassembled WGS sequence"/>
</dbReference>
<feature type="compositionally biased region" description="Acidic residues" evidence="1">
    <location>
        <begin position="607"/>
        <end position="616"/>
    </location>
</feature>
<feature type="compositionally biased region" description="Polar residues" evidence="1">
    <location>
        <begin position="94"/>
        <end position="104"/>
    </location>
</feature>
<feature type="region of interest" description="Disordered" evidence="1">
    <location>
        <begin position="604"/>
        <end position="630"/>
    </location>
</feature>
<reference evidence="4" key="1">
    <citation type="submission" date="2022-08" db="EMBL/GenBank/DDBJ databases">
        <title>A Global Phylogenomic Analysis of the Shiitake Genus Lentinula.</title>
        <authorList>
            <consortium name="DOE Joint Genome Institute"/>
            <person name="Sierra-Patev S."/>
            <person name="Min B."/>
            <person name="Naranjo-Ortiz M."/>
            <person name="Looney B."/>
            <person name="Konkel Z."/>
            <person name="Slot J.C."/>
            <person name="Sakamoto Y."/>
            <person name="Steenwyk J.L."/>
            <person name="Rokas A."/>
            <person name="Carro J."/>
            <person name="Camarero S."/>
            <person name="Ferreira P."/>
            <person name="Molpeceres G."/>
            <person name="Ruiz-Duenas F.J."/>
            <person name="Serrano A."/>
            <person name="Henrissat B."/>
            <person name="Drula E."/>
            <person name="Hughes K.W."/>
            <person name="Mata J.L."/>
            <person name="Ishikawa N.K."/>
            <person name="Vargas-Isla R."/>
            <person name="Ushijima S."/>
            <person name="Smith C.A."/>
            <person name="Ahrendt S."/>
            <person name="Andreopoulos W."/>
            <person name="He G."/>
            <person name="Labutti K."/>
            <person name="Lipzen A."/>
            <person name="Ng V."/>
            <person name="Riley R."/>
            <person name="Sandor L."/>
            <person name="Barry K."/>
            <person name="Martinez A.T."/>
            <person name="Xiao Y."/>
            <person name="Gibbons J.G."/>
            <person name="Terashima K."/>
            <person name="Grigoriev I.V."/>
            <person name="Hibbett D.S."/>
        </authorList>
    </citation>
    <scope>NUCLEOTIDE SEQUENCE</scope>
    <source>
        <strain evidence="4">JLM2183</strain>
    </source>
</reference>
<dbReference type="PANTHER" id="PTHR15696:SF36">
    <property type="entry name" value="NONSENSE-MEDIATED MRNA DECAY FACTOR"/>
    <property type="match status" value="1"/>
</dbReference>
<feature type="region of interest" description="Disordered" evidence="1">
    <location>
        <begin position="18"/>
        <end position="37"/>
    </location>
</feature>
<proteinExistence type="predicted"/>
<dbReference type="PANTHER" id="PTHR15696">
    <property type="entry name" value="SMG-7 SUPPRESSOR WITH MORPHOLOGICAL EFFECT ON GENITALIA PROTEIN 7"/>
    <property type="match status" value="1"/>
</dbReference>
<dbReference type="InterPro" id="IPR019458">
    <property type="entry name" value="Est1-like_N"/>
</dbReference>
<dbReference type="EMBL" id="JAOTPV010000001">
    <property type="protein sequence ID" value="KAJ4489982.1"/>
    <property type="molecule type" value="Genomic_DNA"/>
</dbReference>
<dbReference type="Pfam" id="PF10374">
    <property type="entry name" value="EST1"/>
    <property type="match status" value="1"/>
</dbReference>
<evidence type="ECO:0000259" key="2">
    <source>
        <dbReference type="Pfam" id="PF10373"/>
    </source>
</evidence>